<feature type="transmembrane region" description="Helical" evidence="5">
    <location>
        <begin position="303"/>
        <end position="323"/>
    </location>
</feature>
<dbReference type="RefSeq" id="WP_202381982.1">
    <property type="nucleotide sequence ID" value="NZ_BAAAMA010000002.1"/>
</dbReference>
<dbReference type="Pfam" id="PF01544">
    <property type="entry name" value="CorA"/>
    <property type="match status" value="1"/>
</dbReference>
<dbReference type="InterPro" id="IPR050829">
    <property type="entry name" value="CorA_MIT"/>
</dbReference>
<dbReference type="PANTHER" id="PTHR47685">
    <property type="entry name" value="MAGNESIUM TRANSPORT PROTEIN CORA"/>
    <property type="match status" value="1"/>
</dbReference>
<reference evidence="6 7" key="1">
    <citation type="submission" date="2018-09" db="EMBL/GenBank/DDBJ databases">
        <title>Comparative genomics of Leucobacter spp.</title>
        <authorList>
            <person name="Reis A.C."/>
            <person name="Kolvenbach B.A."/>
            <person name="Corvini P.F.X."/>
            <person name="Nunes O.C."/>
        </authorList>
    </citation>
    <scope>NUCLEOTIDE SEQUENCE [LARGE SCALE GENOMIC DNA]</scope>
    <source>
        <strain evidence="6 7">L-1</strain>
    </source>
</reference>
<dbReference type="EMBL" id="QYAD01000002">
    <property type="protein sequence ID" value="MBL3689890.1"/>
    <property type="molecule type" value="Genomic_DNA"/>
</dbReference>
<evidence type="ECO:0000256" key="3">
    <source>
        <dbReference type="ARBA" id="ARBA00022989"/>
    </source>
</evidence>
<accession>A0ABS1SPP9</accession>
<organism evidence="6 7">
    <name type="scientific">Leucobacter chromiireducens subsp. chromiireducens</name>
    <dbReference type="NCBI Taxonomy" id="660067"/>
    <lineage>
        <taxon>Bacteria</taxon>
        <taxon>Bacillati</taxon>
        <taxon>Actinomycetota</taxon>
        <taxon>Actinomycetes</taxon>
        <taxon>Micrococcales</taxon>
        <taxon>Microbacteriaceae</taxon>
        <taxon>Leucobacter</taxon>
    </lineage>
</organism>
<keyword evidence="4 5" id="KW-0472">Membrane</keyword>
<evidence type="ECO:0000256" key="4">
    <source>
        <dbReference type="ARBA" id="ARBA00023136"/>
    </source>
</evidence>
<gene>
    <name evidence="6" type="ORF">D3226_07930</name>
</gene>
<protein>
    <submittedName>
        <fullName evidence="6">Magnesium transporter</fullName>
    </submittedName>
</protein>
<proteinExistence type="predicted"/>
<evidence type="ECO:0000256" key="5">
    <source>
        <dbReference type="SAM" id="Phobius"/>
    </source>
</evidence>
<keyword evidence="2 5" id="KW-0812">Transmembrane</keyword>
<dbReference type="InterPro" id="IPR002523">
    <property type="entry name" value="MgTranspt_CorA/ZnTranspt_ZntB"/>
</dbReference>
<comment type="subcellular location">
    <subcellularLocation>
        <location evidence="1">Membrane</location>
        <topology evidence="1">Multi-pass membrane protein</topology>
    </subcellularLocation>
</comment>
<evidence type="ECO:0000313" key="6">
    <source>
        <dbReference type="EMBL" id="MBL3689890.1"/>
    </source>
</evidence>
<dbReference type="PANTHER" id="PTHR47685:SF1">
    <property type="entry name" value="MAGNESIUM TRANSPORT PROTEIN CORA"/>
    <property type="match status" value="1"/>
</dbReference>
<dbReference type="Gene3D" id="1.20.58.340">
    <property type="entry name" value="Magnesium transport protein CorA, transmembrane region"/>
    <property type="match status" value="1"/>
</dbReference>
<dbReference type="Proteomes" id="UP001646141">
    <property type="component" value="Unassembled WGS sequence"/>
</dbReference>
<dbReference type="SUPFAM" id="SSF144083">
    <property type="entry name" value="Magnesium transport protein CorA, transmembrane region"/>
    <property type="match status" value="1"/>
</dbReference>
<comment type="caution">
    <text evidence="6">The sequence shown here is derived from an EMBL/GenBank/DDBJ whole genome shotgun (WGS) entry which is preliminary data.</text>
</comment>
<evidence type="ECO:0000256" key="1">
    <source>
        <dbReference type="ARBA" id="ARBA00004141"/>
    </source>
</evidence>
<keyword evidence="3 5" id="KW-1133">Transmembrane helix</keyword>
<evidence type="ECO:0000256" key="2">
    <source>
        <dbReference type="ARBA" id="ARBA00022692"/>
    </source>
</evidence>
<evidence type="ECO:0000313" key="7">
    <source>
        <dbReference type="Proteomes" id="UP001646141"/>
    </source>
</evidence>
<sequence length="330" mass="36763">MSAESPRLTKESDIMYTIEEQIARFGRIERLSGGRWVRLVGDDPQLVEQVQKETGVTLPAPGTPAFAADGEVTHIAVGTVERDHLSYSETRIAIAVSADTVVTVEPLRGCASLDLAVTRMARDSRDDDTPIEITASILQAIADTTDELVGSLSDGTEHMMTQTSAILHSLETKKAREFGVSDVTTTQQELADMEELLSHCMEHQLVLAEAARHLRGHLRVLGGEARTDLARLIDDIEAIEPHIDFVHDRVRLLQQTNNLALNVKQNQIIKVFSVVTAVFLPVMLLSTYYSMNFEYMPILSWDLAEPAIIVLSFVFAMLPLIYVRRRGWLR</sequence>
<name>A0ABS1SPP9_9MICO</name>
<dbReference type="InterPro" id="IPR045863">
    <property type="entry name" value="CorA_TM1_TM2"/>
</dbReference>
<feature type="transmembrane region" description="Helical" evidence="5">
    <location>
        <begin position="271"/>
        <end position="291"/>
    </location>
</feature>
<keyword evidence="7" id="KW-1185">Reference proteome</keyword>